<feature type="signal peptide" evidence="1">
    <location>
        <begin position="1"/>
        <end position="21"/>
    </location>
</feature>
<feature type="chain" id="PRO_5011509242" evidence="1">
    <location>
        <begin position="22"/>
        <end position="135"/>
    </location>
</feature>
<keyword evidence="1" id="KW-0732">Signal</keyword>
<accession>A0A1I0KBW4</accession>
<keyword evidence="3" id="KW-1185">Reference proteome</keyword>
<proteinExistence type="predicted"/>
<reference evidence="3" key="1">
    <citation type="submission" date="2016-10" db="EMBL/GenBank/DDBJ databases">
        <authorList>
            <person name="Varghese N."/>
            <person name="Submissions S."/>
        </authorList>
    </citation>
    <scope>NUCLEOTIDE SEQUENCE [LARGE SCALE GENOMIC DNA]</scope>
    <source>
        <strain evidence="3">DSM 16858</strain>
    </source>
</reference>
<dbReference type="Proteomes" id="UP000199181">
    <property type="component" value="Unassembled WGS sequence"/>
</dbReference>
<evidence type="ECO:0000256" key="1">
    <source>
        <dbReference type="SAM" id="SignalP"/>
    </source>
</evidence>
<dbReference type="RefSeq" id="WP_093522880.1">
    <property type="nucleotide sequence ID" value="NZ_FOIJ01000010.1"/>
</dbReference>
<protein>
    <submittedName>
        <fullName evidence="2">Uncharacterized protein</fullName>
    </submittedName>
</protein>
<evidence type="ECO:0000313" key="3">
    <source>
        <dbReference type="Proteomes" id="UP000199181"/>
    </source>
</evidence>
<name>A0A1I0KBW4_9BACT</name>
<dbReference type="EMBL" id="FOIJ01000010">
    <property type="protein sequence ID" value="SEU21757.1"/>
    <property type="molecule type" value="Genomic_DNA"/>
</dbReference>
<evidence type="ECO:0000313" key="2">
    <source>
        <dbReference type="EMBL" id="SEU21757.1"/>
    </source>
</evidence>
<dbReference type="AlphaFoldDB" id="A0A1I0KBW4"/>
<organism evidence="2 3">
    <name type="scientific">Stigmatella erecta</name>
    <dbReference type="NCBI Taxonomy" id="83460"/>
    <lineage>
        <taxon>Bacteria</taxon>
        <taxon>Pseudomonadati</taxon>
        <taxon>Myxococcota</taxon>
        <taxon>Myxococcia</taxon>
        <taxon>Myxococcales</taxon>
        <taxon>Cystobacterineae</taxon>
        <taxon>Archangiaceae</taxon>
        <taxon>Stigmatella</taxon>
    </lineage>
</organism>
<sequence>MKNAFASIVVAALALSSTAFAAGNYKVDVKTPTDAKKGAPAYVMIHIEGTNGFGMNIDYPVQLTITPPAGVTVEKTTQTRADAQKFTKAGLDFMVKITSADAGQKDFTGTLKFAVTDNKNMAPAAEKISFTVTVK</sequence>
<gene>
    <name evidence="2" type="ORF">SAMN05443639_11046</name>
</gene>